<protein>
    <submittedName>
        <fullName evidence="2">Uncharacterized protein</fullName>
    </submittedName>
</protein>
<dbReference type="AlphaFoldDB" id="A0A5B7INN8"/>
<feature type="compositionally biased region" description="Basic and acidic residues" evidence="1">
    <location>
        <begin position="200"/>
        <end position="220"/>
    </location>
</feature>
<name>A0A5B7INN8_PORTR</name>
<sequence>MLSTDSTNQHKLIERPGISGIRPSQWCAVCGRKAEPSRTQHCIEEDCPNLCHTGCLAGTPEYICQYTAHFREQAGIRDPVTFTAQAQTPATRLNASQSLPEPTEEELQGLTKDQLKTLVINLRKEQDSNKDVILAREWWASRVASESESENESEGDTEARDTSRDSQPSPPHPSPPASCPLTTSPPSPLPATPRDLLNSQEHRTEEASEDPTARQPRDDQGPPQQRLGTARVRLAARPPRDTQARARQATRCHQQERRQPPRLEKSKNKTPGCLI</sequence>
<feature type="compositionally biased region" description="Pro residues" evidence="1">
    <location>
        <begin position="168"/>
        <end position="191"/>
    </location>
</feature>
<evidence type="ECO:0000313" key="2">
    <source>
        <dbReference type="EMBL" id="MPC83266.1"/>
    </source>
</evidence>
<evidence type="ECO:0000313" key="3">
    <source>
        <dbReference type="Proteomes" id="UP000324222"/>
    </source>
</evidence>
<dbReference type="Proteomes" id="UP000324222">
    <property type="component" value="Unassembled WGS sequence"/>
</dbReference>
<accession>A0A5B7INN8</accession>
<keyword evidence="3" id="KW-1185">Reference proteome</keyword>
<evidence type="ECO:0000256" key="1">
    <source>
        <dbReference type="SAM" id="MobiDB-lite"/>
    </source>
</evidence>
<gene>
    <name evidence="2" type="ORF">E2C01_077972</name>
</gene>
<feature type="compositionally biased region" description="Acidic residues" evidence="1">
    <location>
        <begin position="147"/>
        <end position="156"/>
    </location>
</feature>
<organism evidence="2 3">
    <name type="scientific">Portunus trituberculatus</name>
    <name type="common">Swimming crab</name>
    <name type="synonym">Neptunus trituberculatus</name>
    <dbReference type="NCBI Taxonomy" id="210409"/>
    <lineage>
        <taxon>Eukaryota</taxon>
        <taxon>Metazoa</taxon>
        <taxon>Ecdysozoa</taxon>
        <taxon>Arthropoda</taxon>
        <taxon>Crustacea</taxon>
        <taxon>Multicrustacea</taxon>
        <taxon>Malacostraca</taxon>
        <taxon>Eumalacostraca</taxon>
        <taxon>Eucarida</taxon>
        <taxon>Decapoda</taxon>
        <taxon>Pleocyemata</taxon>
        <taxon>Brachyura</taxon>
        <taxon>Eubrachyura</taxon>
        <taxon>Portunoidea</taxon>
        <taxon>Portunidae</taxon>
        <taxon>Portuninae</taxon>
        <taxon>Portunus</taxon>
    </lineage>
</organism>
<proteinExistence type="predicted"/>
<feature type="region of interest" description="Disordered" evidence="1">
    <location>
        <begin position="142"/>
        <end position="275"/>
    </location>
</feature>
<reference evidence="2 3" key="1">
    <citation type="submission" date="2019-05" db="EMBL/GenBank/DDBJ databases">
        <title>Another draft genome of Portunus trituberculatus and its Hox gene families provides insights of decapod evolution.</title>
        <authorList>
            <person name="Jeong J.-H."/>
            <person name="Song I."/>
            <person name="Kim S."/>
            <person name="Choi T."/>
            <person name="Kim D."/>
            <person name="Ryu S."/>
            <person name="Kim W."/>
        </authorList>
    </citation>
    <scope>NUCLEOTIDE SEQUENCE [LARGE SCALE GENOMIC DNA]</scope>
    <source>
        <tissue evidence="2">Muscle</tissue>
    </source>
</reference>
<dbReference type="OrthoDB" id="10663068at2759"/>
<dbReference type="EMBL" id="VSRR010062027">
    <property type="protein sequence ID" value="MPC83266.1"/>
    <property type="molecule type" value="Genomic_DNA"/>
</dbReference>
<feature type="compositionally biased region" description="Basic and acidic residues" evidence="1">
    <location>
        <begin position="253"/>
        <end position="267"/>
    </location>
</feature>
<comment type="caution">
    <text evidence="2">The sequence shown here is derived from an EMBL/GenBank/DDBJ whole genome shotgun (WGS) entry which is preliminary data.</text>
</comment>